<sequence length="32" mass="3494">MKIYLLLALIGTLLAATYFTSAPEQPSKTLPQ</sequence>
<evidence type="ECO:0000313" key="2">
    <source>
        <dbReference type="Proteomes" id="UP000189935"/>
    </source>
</evidence>
<organism evidence="1 2">
    <name type="scientific">Bradyrhizobium lablabi</name>
    <dbReference type="NCBI Taxonomy" id="722472"/>
    <lineage>
        <taxon>Bacteria</taxon>
        <taxon>Pseudomonadati</taxon>
        <taxon>Pseudomonadota</taxon>
        <taxon>Alphaproteobacteria</taxon>
        <taxon>Hyphomicrobiales</taxon>
        <taxon>Nitrobacteraceae</taxon>
        <taxon>Bradyrhizobium</taxon>
    </lineage>
</organism>
<gene>
    <name evidence="1" type="ORF">SAMN05444159_5653</name>
</gene>
<dbReference type="EMBL" id="LT670844">
    <property type="protein sequence ID" value="SHL34072.1"/>
    <property type="molecule type" value="Genomic_DNA"/>
</dbReference>
<accession>A0A1M6ZUB7</accession>
<proteinExistence type="predicted"/>
<dbReference type="Proteomes" id="UP000189935">
    <property type="component" value="Chromosome I"/>
</dbReference>
<protein>
    <submittedName>
        <fullName evidence="1">Uncharacterized protein</fullName>
    </submittedName>
</protein>
<evidence type="ECO:0000313" key="1">
    <source>
        <dbReference type="EMBL" id="SHL34072.1"/>
    </source>
</evidence>
<reference evidence="1 2" key="1">
    <citation type="submission" date="2016-11" db="EMBL/GenBank/DDBJ databases">
        <authorList>
            <person name="Jaros S."/>
            <person name="Januszkiewicz K."/>
            <person name="Wedrychowicz H."/>
        </authorList>
    </citation>
    <scope>NUCLEOTIDE SEQUENCE [LARGE SCALE GENOMIC DNA]</scope>
    <source>
        <strain evidence="1 2">GAS499</strain>
    </source>
</reference>
<name>A0A1M6ZUB7_9BRAD</name>
<dbReference type="AlphaFoldDB" id="A0A1M6ZUB7"/>